<dbReference type="PANTHER" id="PTHR43304:SF1">
    <property type="entry name" value="PAC DOMAIN-CONTAINING PROTEIN"/>
    <property type="match status" value="1"/>
</dbReference>
<dbReference type="InterPro" id="IPR003660">
    <property type="entry name" value="HAMP_dom"/>
</dbReference>
<dbReference type="Pfam" id="PF05227">
    <property type="entry name" value="CHASE3"/>
    <property type="match status" value="1"/>
</dbReference>
<feature type="transmembrane region" description="Helical" evidence="11">
    <location>
        <begin position="27"/>
        <end position="50"/>
    </location>
</feature>
<dbReference type="PROSITE" id="PS50109">
    <property type="entry name" value="HIS_KIN"/>
    <property type="match status" value="1"/>
</dbReference>
<evidence type="ECO:0000256" key="4">
    <source>
        <dbReference type="ARBA" id="ARBA00022553"/>
    </source>
</evidence>
<feature type="region of interest" description="Disordered" evidence="10">
    <location>
        <begin position="514"/>
        <end position="538"/>
    </location>
</feature>
<comment type="caution">
    <text evidence="14">The sequence shown here is derived from an EMBL/GenBank/DDBJ whole genome shotgun (WGS) entry which is preliminary data.</text>
</comment>
<dbReference type="InterPro" id="IPR003661">
    <property type="entry name" value="HisK_dim/P_dom"/>
</dbReference>
<name>A0A8J3SUG8_9ACTN</name>
<evidence type="ECO:0000256" key="11">
    <source>
        <dbReference type="SAM" id="Phobius"/>
    </source>
</evidence>
<evidence type="ECO:0000256" key="2">
    <source>
        <dbReference type="ARBA" id="ARBA00004236"/>
    </source>
</evidence>
<dbReference type="EMBL" id="BOOK01000005">
    <property type="protein sequence ID" value="GIH98965.1"/>
    <property type="molecule type" value="Genomic_DNA"/>
</dbReference>
<evidence type="ECO:0000256" key="9">
    <source>
        <dbReference type="ARBA" id="ARBA00023012"/>
    </source>
</evidence>
<dbReference type="PANTHER" id="PTHR43304">
    <property type="entry name" value="PHYTOCHROME-LIKE PROTEIN CPH1"/>
    <property type="match status" value="1"/>
</dbReference>
<dbReference type="Pfam" id="PF02518">
    <property type="entry name" value="HATPase_c"/>
    <property type="match status" value="1"/>
</dbReference>
<evidence type="ECO:0000259" key="12">
    <source>
        <dbReference type="PROSITE" id="PS50109"/>
    </source>
</evidence>
<dbReference type="RefSeq" id="WP_203873434.1">
    <property type="nucleotide sequence ID" value="NZ_BOOK01000005.1"/>
</dbReference>
<dbReference type="Gene3D" id="1.10.287.130">
    <property type="match status" value="1"/>
</dbReference>
<dbReference type="SMART" id="SM00388">
    <property type="entry name" value="HisKA"/>
    <property type="match status" value="1"/>
</dbReference>
<dbReference type="EC" id="2.7.13.3" evidence="3"/>
<evidence type="ECO:0000256" key="5">
    <source>
        <dbReference type="ARBA" id="ARBA00022679"/>
    </source>
</evidence>
<dbReference type="InterPro" id="IPR007891">
    <property type="entry name" value="CHASE3"/>
</dbReference>
<dbReference type="InterPro" id="IPR036097">
    <property type="entry name" value="HisK_dim/P_sf"/>
</dbReference>
<dbReference type="SMART" id="SM00387">
    <property type="entry name" value="HATPase_c"/>
    <property type="match status" value="1"/>
</dbReference>
<dbReference type="SUPFAM" id="SSF158472">
    <property type="entry name" value="HAMP domain-like"/>
    <property type="match status" value="1"/>
</dbReference>
<dbReference type="SUPFAM" id="SSF47384">
    <property type="entry name" value="Homodimeric domain of signal transducing histidine kinase"/>
    <property type="match status" value="1"/>
</dbReference>
<gene>
    <name evidence="14" type="ORF">Pta02_09740</name>
</gene>
<evidence type="ECO:0000256" key="6">
    <source>
        <dbReference type="ARBA" id="ARBA00022692"/>
    </source>
</evidence>
<evidence type="ECO:0000259" key="13">
    <source>
        <dbReference type="PROSITE" id="PS50885"/>
    </source>
</evidence>
<keyword evidence="6 11" id="KW-0812">Transmembrane</keyword>
<dbReference type="SUPFAM" id="SSF55874">
    <property type="entry name" value="ATPase domain of HSP90 chaperone/DNA topoisomerase II/histidine kinase"/>
    <property type="match status" value="1"/>
</dbReference>
<dbReference type="Pfam" id="PF00512">
    <property type="entry name" value="HisKA"/>
    <property type="match status" value="1"/>
</dbReference>
<dbReference type="InterPro" id="IPR003594">
    <property type="entry name" value="HATPase_dom"/>
</dbReference>
<keyword evidence="15" id="KW-1185">Reference proteome</keyword>
<dbReference type="PROSITE" id="PS50885">
    <property type="entry name" value="HAMP"/>
    <property type="match status" value="1"/>
</dbReference>
<comment type="subcellular location">
    <subcellularLocation>
        <location evidence="2">Cell membrane</location>
    </subcellularLocation>
</comment>
<dbReference type="InterPro" id="IPR004358">
    <property type="entry name" value="Sig_transdc_His_kin-like_C"/>
</dbReference>
<evidence type="ECO:0000256" key="10">
    <source>
        <dbReference type="SAM" id="MobiDB-lite"/>
    </source>
</evidence>
<evidence type="ECO:0000256" key="1">
    <source>
        <dbReference type="ARBA" id="ARBA00000085"/>
    </source>
</evidence>
<organism evidence="14 15">
    <name type="scientific">Planobispora takensis</name>
    <dbReference type="NCBI Taxonomy" id="1367882"/>
    <lineage>
        <taxon>Bacteria</taxon>
        <taxon>Bacillati</taxon>
        <taxon>Actinomycetota</taxon>
        <taxon>Actinomycetes</taxon>
        <taxon>Streptosporangiales</taxon>
        <taxon>Streptosporangiaceae</taxon>
        <taxon>Planobispora</taxon>
    </lineage>
</organism>
<dbReference type="Pfam" id="PF00672">
    <property type="entry name" value="HAMP"/>
    <property type="match status" value="1"/>
</dbReference>
<keyword evidence="5" id="KW-0808">Transferase</keyword>
<keyword evidence="7 14" id="KW-0418">Kinase</keyword>
<evidence type="ECO:0000256" key="3">
    <source>
        <dbReference type="ARBA" id="ARBA00012438"/>
    </source>
</evidence>
<protein>
    <recommendedName>
        <fullName evidence="3">histidine kinase</fullName>
        <ecNumber evidence="3">2.7.13.3</ecNumber>
    </recommendedName>
</protein>
<dbReference type="GO" id="GO:0005886">
    <property type="term" value="C:plasma membrane"/>
    <property type="evidence" value="ECO:0007669"/>
    <property type="project" value="UniProtKB-SubCell"/>
</dbReference>
<dbReference type="InterPro" id="IPR005467">
    <property type="entry name" value="His_kinase_dom"/>
</dbReference>
<evidence type="ECO:0000256" key="7">
    <source>
        <dbReference type="ARBA" id="ARBA00022777"/>
    </source>
</evidence>
<dbReference type="Gene3D" id="6.10.340.10">
    <property type="match status" value="1"/>
</dbReference>
<dbReference type="Gene3D" id="3.30.565.10">
    <property type="entry name" value="Histidine kinase-like ATPase, C-terminal domain"/>
    <property type="match status" value="1"/>
</dbReference>
<evidence type="ECO:0000313" key="14">
    <source>
        <dbReference type="EMBL" id="GIH98965.1"/>
    </source>
</evidence>
<evidence type="ECO:0000313" key="15">
    <source>
        <dbReference type="Proteomes" id="UP000634476"/>
    </source>
</evidence>
<dbReference type="CDD" id="cd00082">
    <property type="entry name" value="HisKA"/>
    <property type="match status" value="1"/>
</dbReference>
<dbReference type="PRINTS" id="PR00344">
    <property type="entry name" value="BCTRLSENSOR"/>
</dbReference>
<reference evidence="14" key="1">
    <citation type="submission" date="2021-01" db="EMBL/GenBank/DDBJ databases">
        <title>Whole genome shotgun sequence of Planobispora takensis NBRC 109077.</title>
        <authorList>
            <person name="Komaki H."/>
            <person name="Tamura T."/>
        </authorList>
    </citation>
    <scope>NUCLEOTIDE SEQUENCE</scope>
    <source>
        <strain evidence="14">NBRC 109077</strain>
    </source>
</reference>
<sequence>MSGPSRLRPLPRPAPAQGVGRLPVGRWFLLAGSAAALMIAVTAVITVSVISTTREARSVVVDVVDPAALSALELSGALTTQESAARAYGRTGDRQHLDDYREGIRREGAALAVIDDLLPRMPERDGVRAELAAIRGATASWRREYGDAVVAGGRADPSQEVLRDAQQAGNVRYAAVRASLTALEEHLKRLHSAAGEQLEQGWQRVYFALGGIAAVLILTGLGFAFIVRYAVLRPVAELTGQVRAVAQGDFGHALKVERPAELAELAGHVDAMRGRILSEWQRASEAQAKLQEQAAELRRSNAELEQFAYVASHDLQEPLRKVASFSQMLEQRYGDQLDDRAKQYIGFAVDGAKRMQSLISDLLDFSRVGRLGGERVPVDGAVPLKEALNNLSARIEETGATVTHDELPRVLGNRPQLTQLFQNLIGNALKFRSDRAPVVHIGVRRDGEMWEFSCSDNGIGIDGKYADRIFLIFQRLHGRDVYPGTGIGLALCKKIVEYHGGHIWLDAGAGSSDLTETDESPKSGTTFRWTLPSGDTNE</sequence>
<dbReference type="CDD" id="cd06225">
    <property type="entry name" value="HAMP"/>
    <property type="match status" value="1"/>
</dbReference>
<dbReference type="GO" id="GO:0000155">
    <property type="term" value="F:phosphorelay sensor kinase activity"/>
    <property type="evidence" value="ECO:0007669"/>
    <property type="project" value="InterPro"/>
</dbReference>
<feature type="domain" description="Histidine kinase" evidence="12">
    <location>
        <begin position="310"/>
        <end position="535"/>
    </location>
</feature>
<evidence type="ECO:0000256" key="8">
    <source>
        <dbReference type="ARBA" id="ARBA00022989"/>
    </source>
</evidence>
<comment type="catalytic activity">
    <reaction evidence="1">
        <text>ATP + protein L-histidine = ADP + protein N-phospho-L-histidine.</text>
        <dbReference type="EC" id="2.7.13.3"/>
    </reaction>
</comment>
<feature type="domain" description="HAMP" evidence="13">
    <location>
        <begin position="229"/>
        <end position="281"/>
    </location>
</feature>
<feature type="compositionally biased region" description="Polar residues" evidence="10">
    <location>
        <begin position="522"/>
        <end position="538"/>
    </location>
</feature>
<dbReference type="InterPro" id="IPR036890">
    <property type="entry name" value="HATPase_C_sf"/>
</dbReference>
<dbReference type="InterPro" id="IPR052162">
    <property type="entry name" value="Sensor_kinase/Photoreceptor"/>
</dbReference>
<dbReference type="AlphaFoldDB" id="A0A8J3SUG8"/>
<accession>A0A8J3SUG8</accession>
<dbReference type="Proteomes" id="UP000634476">
    <property type="component" value="Unassembled WGS sequence"/>
</dbReference>
<keyword evidence="11" id="KW-0472">Membrane</keyword>
<keyword evidence="9" id="KW-0902">Two-component regulatory system</keyword>
<feature type="transmembrane region" description="Helical" evidence="11">
    <location>
        <begin position="205"/>
        <end position="231"/>
    </location>
</feature>
<proteinExistence type="predicted"/>
<dbReference type="SMART" id="SM00304">
    <property type="entry name" value="HAMP"/>
    <property type="match status" value="1"/>
</dbReference>
<keyword evidence="8 11" id="KW-1133">Transmembrane helix</keyword>
<keyword evidence="4" id="KW-0597">Phosphoprotein</keyword>